<organism evidence="1">
    <name type="scientific">Anguilla anguilla</name>
    <name type="common">European freshwater eel</name>
    <name type="synonym">Muraena anguilla</name>
    <dbReference type="NCBI Taxonomy" id="7936"/>
    <lineage>
        <taxon>Eukaryota</taxon>
        <taxon>Metazoa</taxon>
        <taxon>Chordata</taxon>
        <taxon>Craniata</taxon>
        <taxon>Vertebrata</taxon>
        <taxon>Euteleostomi</taxon>
        <taxon>Actinopterygii</taxon>
        <taxon>Neopterygii</taxon>
        <taxon>Teleostei</taxon>
        <taxon>Anguilliformes</taxon>
        <taxon>Anguillidae</taxon>
        <taxon>Anguilla</taxon>
    </lineage>
</organism>
<dbReference type="EMBL" id="GBXM01008203">
    <property type="protein sequence ID" value="JAI00375.1"/>
    <property type="molecule type" value="Transcribed_RNA"/>
</dbReference>
<protein>
    <submittedName>
        <fullName evidence="1">Uncharacterized protein</fullName>
    </submittedName>
</protein>
<sequence>MTFSSRIILGFLRQLRHMTHRTPRESRDATAKPASCWLRKTVITFI</sequence>
<reference evidence="1" key="1">
    <citation type="submission" date="2014-11" db="EMBL/GenBank/DDBJ databases">
        <authorList>
            <person name="Amaro Gonzalez C."/>
        </authorList>
    </citation>
    <scope>NUCLEOTIDE SEQUENCE</scope>
</reference>
<evidence type="ECO:0000313" key="1">
    <source>
        <dbReference type="EMBL" id="JAI00375.1"/>
    </source>
</evidence>
<reference evidence="1" key="2">
    <citation type="journal article" date="2015" name="Fish Shellfish Immunol.">
        <title>Early steps in the European eel (Anguilla anguilla)-Vibrio vulnificus interaction in the gills: Role of the RtxA13 toxin.</title>
        <authorList>
            <person name="Callol A."/>
            <person name="Pajuelo D."/>
            <person name="Ebbesson L."/>
            <person name="Teles M."/>
            <person name="MacKenzie S."/>
            <person name="Amaro C."/>
        </authorList>
    </citation>
    <scope>NUCLEOTIDE SEQUENCE</scope>
</reference>
<proteinExistence type="predicted"/>
<dbReference type="AlphaFoldDB" id="A0A0E9XCL8"/>
<name>A0A0E9XCL8_ANGAN</name>
<accession>A0A0E9XCL8</accession>